<evidence type="ECO:0000256" key="4">
    <source>
        <dbReference type="ARBA" id="ARBA00023239"/>
    </source>
</evidence>
<dbReference type="InterPro" id="IPR036965">
    <property type="entry name" value="Terpene_synth_N_sf"/>
</dbReference>
<dbReference type="GO" id="GO:0010333">
    <property type="term" value="F:terpene synthase activity"/>
    <property type="evidence" value="ECO:0007669"/>
    <property type="project" value="InterPro"/>
</dbReference>
<feature type="non-terminal residue" evidence="7">
    <location>
        <position position="1"/>
    </location>
</feature>
<comment type="cofactor">
    <cofactor evidence="1">
        <name>Mg(2+)</name>
        <dbReference type="ChEBI" id="CHEBI:18420"/>
    </cofactor>
</comment>
<keyword evidence="4" id="KW-0456">Lyase</keyword>
<evidence type="ECO:0000256" key="1">
    <source>
        <dbReference type="ARBA" id="ARBA00001946"/>
    </source>
</evidence>
<dbReference type="GO" id="GO:0000287">
    <property type="term" value="F:magnesium ion binding"/>
    <property type="evidence" value="ECO:0007669"/>
    <property type="project" value="InterPro"/>
</dbReference>
<dbReference type="InterPro" id="IPR001906">
    <property type="entry name" value="Terpene_synth_N"/>
</dbReference>
<protein>
    <recommendedName>
        <fullName evidence="9">Terpene synthase</fullName>
    </recommendedName>
</protein>
<dbReference type="FunFam" id="1.50.10.130:FF:000002">
    <property type="entry name" value="Ent-copalyl diphosphate synthase, chloroplastic"/>
    <property type="match status" value="1"/>
</dbReference>
<evidence type="ECO:0000259" key="5">
    <source>
        <dbReference type="Pfam" id="PF01397"/>
    </source>
</evidence>
<sequence>AKNLSEISVCKQDSVYVERRETLIKEIRDMFKTVGDGEGKFSPSPYNTAWVARIPTIHNLSAPAPRPHFPQTLDWICENQQDDGSWGLDHSHSKFACADRLLNTLACIIPLAKWKTGRQSVTKGVHFLRRHMESIKQERLPIDFEIVFPELLYEAELLKLDLPYHLPWLEQIRCGRQKTLSKICRESFHTDATPFLYSLEGLQEIIDWKRIMNLQSPDGSFLNSPSSTACAFIKTGDIKSLDYLTNTLNKFGNFVPCMYPLDILERLWTVDVVQRLGIDRHFKEEIKVALDYAYRYWNQNVICDLNTAALGFRTLRFNGYDVSADALRNFKNEDGEFFCCLGPAQAHKELASMLNLYRASDLDFPGENILKEARAFTSTYLQEAVKEWEEFKLEKNKLLMEASTFHFPLIISTVVHDLLLMPIGYRQTMLELAILDYNILQSQHQSELKLISTWWANSSVFHWDFFRHRHVELYFWWVCSLFEPQFSAARIGFTKLATSFFLIDDIYDTYGTLDELIPFTEGLIRWDPSIIDNLPHYMKTSFKFSHEIHRDIATEAEKKHGPIWESYILSYLQEAEWIASNYTPKFDQYLSNGTISSGMRVLTMHSLMLMDTLLSNDILKKVDFPSSKFQYLVSLTIRLVDDMNDFQ</sequence>
<dbReference type="OMA" id="DWICENQ"/>
<evidence type="ECO:0000259" key="6">
    <source>
        <dbReference type="Pfam" id="PF03936"/>
    </source>
</evidence>
<evidence type="ECO:0008006" key="9">
    <source>
        <dbReference type="Google" id="ProtNLM"/>
    </source>
</evidence>
<dbReference type="AlphaFoldDB" id="A0AA38LGN9"/>
<dbReference type="PANTHER" id="PTHR31739">
    <property type="entry name" value="ENT-COPALYL DIPHOSPHATE SYNTHASE, CHLOROPLASTIC"/>
    <property type="match status" value="1"/>
</dbReference>
<dbReference type="Pfam" id="PF01397">
    <property type="entry name" value="Terpene_synth"/>
    <property type="match status" value="1"/>
</dbReference>
<reference evidence="7 8" key="1">
    <citation type="journal article" date="2021" name="Nat. Plants">
        <title>The Taxus genome provides insights into paclitaxel biosynthesis.</title>
        <authorList>
            <person name="Xiong X."/>
            <person name="Gou J."/>
            <person name="Liao Q."/>
            <person name="Li Y."/>
            <person name="Zhou Q."/>
            <person name="Bi G."/>
            <person name="Li C."/>
            <person name="Du R."/>
            <person name="Wang X."/>
            <person name="Sun T."/>
            <person name="Guo L."/>
            <person name="Liang H."/>
            <person name="Lu P."/>
            <person name="Wu Y."/>
            <person name="Zhang Z."/>
            <person name="Ro D.K."/>
            <person name="Shang Y."/>
            <person name="Huang S."/>
            <person name="Yan J."/>
        </authorList>
    </citation>
    <scope>NUCLEOTIDE SEQUENCE [LARGE SCALE GENOMIC DNA]</scope>
    <source>
        <strain evidence="7">Ta-2019</strain>
    </source>
</reference>
<feature type="domain" description="Terpene synthase N-terminal" evidence="5">
    <location>
        <begin position="207"/>
        <end position="388"/>
    </location>
</feature>
<dbReference type="Gene3D" id="1.10.600.10">
    <property type="entry name" value="Farnesyl Diphosphate Synthase"/>
    <property type="match status" value="1"/>
</dbReference>
<evidence type="ECO:0000313" key="7">
    <source>
        <dbReference type="EMBL" id="KAH9319927.1"/>
    </source>
</evidence>
<dbReference type="GO" id="GO:0010597">
    <property type="term" value="P:green leaf volatile biosynthetic process"/>
    <property type="evidence" value="ECO:0007669"/>
    <property type="project" value="UniProtKB-ARBA"/>
</dbReference>
<dbReference type="InterPro" id="IPR050148">
    <property type="entry name" value="Terpene_synthase-like"/>
</dbReference>
<dbReference type="EMBL" id="JAHRHJ020000004">
    <property type="protein sequence ID" value="KAH9319927.1"/>
    <property type="molecule type" value="Genomic_DNA"/>
</dbReference>
<dbReference type="InterPro" id="IPR008930">
    <property type="entry name" value="Terpenoid_cyclase/PrenylTrfase"/>
</dbReference>
<gene>
    <name evidence="7" type="ORF">KI387_021696</name>
</gene>
<dbReference type="SUPFAM" id="SSF48576">
    <property type="entry name" value="Terpenoid synthases"/>
    <property type="match status" value="1"/>
</dbReference>
<organism evidence="7 8">
    <name type="scientific">Taxus chinensis</name>
    <name type="common">Chinese yew</name>
    <name type="synonym">Taxus wallichiana var. chinensis</name>
    <dbReference type="NCBI Taxonomy" id="29808"/>
    <lineage>
        <taxon>Eukaryota</taxon>
        <taxon>Viridiplantae</taxon>
        <taxon>Streptophyta</taxon>
        <taxon>Embryophyta</taxon>
        <taxon>Tracheophyta</taxon>
        <taxon>Spermatophyta</taxon>
        <taxon>Pinopsida</taxon>
        <taxon>Pinidae</taxon>
        <taxon>Conifers II</taxon>
        <taxon>Cupressales</taxon>
        <taxon>Taxaceae</taxon>
        <taxon>Taxus</taxon>
    </lineage>
</organism>
<keyword evidence="8" id="KW-1185">Reference proteome</keyword>
<dbReference type="Gene3D" id="1.50.10.130">
    <property type="entry name" value="Terpene synthase, N-terminal domain"/>
    <property type="match status" value="1"/>
</dbReference>
<dbReference type="PANTHER" id="PTHR31739:SF25">
    <property type="entry name" value="(E,E)-GERANYLLINALOOL SYNTHASE"/>
    <property type="match status" value="1"/>
</dbReference>
<evidence type="ECO:0000256" key="3">
    <source>
        <dbReference type="ARBA" id="ARBA00022842"/>
    </source>
</evidence>
<dbReference type="GO" id="GO:0016102">
    <property type="term" value="P:diterpenoid biosynthetic process"/>
    <property type="evidence" value="ECO:0007669"/>
    <property type="project" value="TreeGrafter"/>
</dbReference>
<name>A0AA38LGN9_TAXCH</name>
<keyword evidence="3" id="KW-0460">Magnesium</keyword>
<dbReference type="SFLD" id="SFLDG01014">
    <property type="entry name" value="Terpene_Cyclase_Like_1_N-term"/>
    <property type="match status" value="1"/>
</dbReference>
<dbReference type="InterPro" id="IPR005630">
    <property type="entry name" value="Terpene_synthase_metal-bd"/>
</dbReference>
<dbReference type="InterPro" id="IPR008949">
    <property type="entry name" value="Isoprenoid_synthase_dom_sf"/>
</dbReference>
<dbReference type="Gene3D" id="1.50.10.160">
    <property type="match status" value="1"/>
</dbReference>
<feature type="domain" description="Terpene synthase metal-binding" evidence="6">
    <location>
        <begin position="463"/>
        <end position="647"/>
    </location>
</feature>
<accession>A0AA38LGN9</accession>
<keyword evidence="2" id="KW-0479">Metal-binding</keyword>
<evidence type="ECO:0000256" key="2">
    <source>
        <dbReference type="ARBA" id="ARBA00022723"/>
    </source>
</evidence>
<dbReference type="Pfam" id="PF03936">
    <property type="entry name" value="Terpene_synth_C"/>
    <property type="match status" value="1"/>
</dbReference>
<evidence type="ECO:0000313" key="8">
    <source>
        <dbReference type="Proteomes" id="UP000824469"/>
    </source>
</evidence>
<comment type="caution">
    <text evidence="7">The sequence shown here is derived from an EMBL/GenBank/DDBJ whole genome shotgun (WGS) entry which is preliminary data.</text>
</comment>
<dbReference type="SUPFAM" id="SSF48239">
    <property type="entry name" value="Terpenoid cyclases/Protein prenyltransferases"/>
    <property type="match status" value="2"/>
</dbReference>
<dbReference type="Proteomes" id="UP000824469">
    <property type="component" value="Unassembled WGS sequence"/>
</dbReference>
<proteinExistence type="predicted"/>
<feature type="non-terminal residue" evidence="7">
    <location>
        <position position="647"/>
    </location>
</feature>